<evidence type="ECO:0000313" key="3">
    <source>
        <dbReference type="EMBL" id="KAJ7970168.1"/>
    </source>
</evidence>
<evidence type="ECO:0000256" key="1">
    <source>
        <dbReference type="ARBA" id="ARBA00010199"/>
    </source>
</evidence>
<dbReference type="InterPro" id="IPR002528">
    <property type="entry name" value="MATE_fam"/>
</dbReference>
<evidence type="ECO:0000313" key="4">
    <source>
        <dbReference type="Proteomes" id="UP001163823"/>
    </source>
</evidence>
<name>A0AAD7PW89_QUISA</name>
<reference evidence="3" key="1">
    <citation type="journal article" date="2023" name="Science">
        <title>Elucidation of the pathway for biosynthesis of saponin adjuvants from the soapbark tree.</title>
        <authorList>
            <person name="Reed J."/>
            <person name="Orme A."/>
            <person name="El-Demerdash A."/>
            <person name="Owen C."/>
            <person name="Martin L.B.B."/>
            <person name="Misra R.C."/>
            <person name="Kikuchi S."/>
            <person name="Rejzek M."/>
            <person name="Martin A.C."/>
            <person name="Harkess A."/>
            <person name="Leebens-Mack J."/>
            <person name="Louveau T."/>
            <person name="Stephenson M.J."/>
            <person name="Osbourn A."/>
        </authorList>
    </citation>
    <scope>NUCLEOTIDE SEQUENCE</scope>
    <source>
        <strain evidence="3">S10</strain>
    </source>
</reference>
<dbReference type="GO" id="GO:0015297">
    <property type="term" value="F:antiporter activity"/>
    <property type="evidence" value="ECO:0007669"/>
    <property type="project" value="InterPro"/>
</dbReference>
<feature type="transmembrane region" description="Helical" evidence="2">
    <location>
        <begin position="120"/>
        <end position="143"/>
    </location>
</feature>
<dbReference type="GO" id="GO:0042910">
    <property type="term" value="F:xenobiotic transmembrane transporter activity"/>
    <property type="evidence" value="ECO:0007669"/>
    <property type="project" value="InterPro"/>
</dbReference>
<dbReference type="Pfam" id="PF01554">
    <property type="entry name" value="MatE"/>
    <property type="match status" value="1"/>
</dbReference>
<gene>
    <name evidence="3" type="ORF">O6P43_008395</name>
</gene>
<sequence length="195" mass="21197">MVNCKNQFTYVFDDDVAQSRKGSKFTKDDIVAEVKKQLFLAGTLVLVQVLLFSLQVISLMFVGHLGELALSGASMATSFATGTGFSLLIGMGSALETFCGQSYGAKEYHLLGIHVQRAMIVLLLVSIPLATIWANAGHILVLLRQDPEISAEAGRYARFMIPGIFAFAILQCHLRFLQTQSKILPVLVSTGITTL</sequence>
<accession>A0AAD7PW89</accession>
<keyword evidence="4" id="KW-1185">Reference proteome</keyword>
<feature type="transmembrane region" description="Helical" evidence="2">
    <location>
        <begin position="155"/>
        <end position="174"/>
    </location>
</feature>
<dbReference type="AlphaFoldDB" id="A0AAD7PW89"/>
<keyword evidence="2" id="KW-1133">Transmembrane helix</keyword>
<keyword evidence="2" id="KW-0812">Transmembrane</keyword>
<dbReference type="KEGG" id="qsa:O6P43_008395"/>
<dbReference type="EMBL" id="JARAOO010000004">
    <property type="protein sequence ID" value="KAJ7970168.1"/>
    <property type="molecule type" value="Genomic_DNA"/>
</dbReference>
<dbReference type="Proteomes" id="UP001163823">
    <property type="component" value="Chromosome 4"/>
</dbReference>
<comment type="similarity">
    <text evidence="1">Belongs to the multi antimicrobial extrusion (MATE) (TC 2.A.66.1) family.</text>
</comment>
<evidence type="ECO:0000256" key="2">
    <source>
        <dbReference type="SAM" id="Phobius"/>
    </source>
</evidence>
<dbReference type="GO" id="GO:0016020">
    <property type="term" value="C:membrane"/>
    <property type="evidence" value="ECO:0007669"/>
    <property type="project" value="InterPro"/>
</dbReference>
<protein>
    <submittedName>
        <fullName evidence="3">Protein DETOXIFICATION</fullName>
    </submittedName>
</protein>
<comment type="caution">
    <text evidence="3">The sequence shown here is derived from an EMBL/GenBank/DDBJ whole genome shotgun (WGS) entry which is preliminary data.</text>
</comment>
<proteinExistence type="inferred from homology"/>
<feature type="transmembrane region" description="Helical" evidence="2">
    <location>
        <begin position="38"/>
        <end position="63"/>
    </location>
</feature>
<feature type="transmembrane region" description="Helical" evidence="2">
    <location>
        <begin position="75"/>
        <end position="99"/>
    </location>
</feature>
<organism evidence="3 4">
    <name type="scientific">Quillaja saponaria</name>
    <name type="common">Soap bark tree</name>
    <dbReference type="NCBI Taxonomy" id="32244"/>
    <lineage>
        <taxon>Eukaryota</taxon>
        <taxon>Viridiplantae</taxon>
        <taxon>Streptophyta</taxon>
        <taxon>Embryophyta</taxon>
        <taxon>Tracheophyta</taxon>
        <taxon>Spermatophyta</taxon>
        <taxon>Magnoliopsida</taxon>
        <taxon>eudicotyledons</taxon>
        <taxon>Gunneridae</taxon>
        <taxon>Pentapetalae</taxon>
        <taxon>rosids</taxon>
        <taxon>fabids</taxon>
        <taxon>Fabales</taxon>
        <taxon>Quillajaceae</taxon>
        <taxon>Quillaja</taxon>
    </lineage>
</organism>
<dbReference type="PANTHER" id="PTHR11206">
    <property type="entry name" value="MULTIDRUG RESISTANCE PROTEIN"/>
    <property type="match status" value="1"/>
</dbReference>
<keyword evidence="2" id="KW-0472">Membrane</keyword>